<comment type="caution">
    <text evidence="2">The sequence shown here is derived from an EMBL/GenBank/DDBJ whole genome shotgun (WGS) entry which is preliminary data.</text>
</comment>
<reference evidence="2" key="2">
    <citation type="submission" date="2023-05" db="EMBL/GenBank/DDBJ databases">
        <authorList>
            <person name="Fouks B."/>
        </authorList>
    </citation>
    <scope>NUCLEOTIDE SEQUENCE</scope>
    <source>
        <strain evidence="2">Stay&amp;Tobe</strain>
        <tissue evidence="2">Testes</tissue>
    </source>
</reference>
<evidence type="ECO:0000313" key="3">
    <source>
        <dbReference type="Proteomes" id="UP001233999"/>
    </source>
</evidence>
<organism evidence="2 3">
    <name type="scientific">Diploptera punctata</name>
    <name type="common">Pacific beetle cockroach</name>
    <dbReference type="NCBI Taxonomy" id="6984"/>
    <lineage>
        <taxon>Eukaryota</taxon>
        <taxon>Metazoa</taxon>
        <taxon>Ecdysozoa</taxon>
        <taxon>Arthropoda</taxon>
        <taxon>Hexapoda</taxon>
        <taxon>Insecta</taxon>
        <taxon>Pterygota</taxon>
        <taxon>Neoptera</taxon>
        <taxon>Polyneoptera</taxon>
        <taxon>Dictyoptera</taxon>
        <taxon>Blattodea</taxon>
        <taxon>Blaberoidea</taxon>
        <taxon>Blaberidae</taxon>
        <taxon>Diplopterinae</taxon>
        <taxon>Diploptera</taxon>
    </lineage>
</organism>
<keyword evidence="1" id="KW-0472">Membrane</keyword>
<proteinExistence type="predicted"/>
<feature type="non-terminal residue" evidence="2">
    <location>
        <position position="89"/>
    </location>
</feature>
<keyword evidence="3" id="KW-1185">Reference proteome</keyword>
<dbReference type="AlphaFoldDB" id="A0AAD8EJA2"/>
<dbReference type="Proteomes" id="UP001233999">
    <property type="component" value="Unassembled WGS sequence"/>
</dbReference>
<keyword evidence="1" id="KW-1133">Transmembrane helix</keyword>
<sequence>NKHYVRVLFVESLLKIRAARTIKRTIPPAILEVNTGRDILEVNTGRTLKKELSVLFELILSLNVLVALMYVTYALLPSSGHQISKLQIN</sequence>
<protein>
    <submittedName>
        <fullName evidence="2">Uncharacterized protein</fullName>
    </submittedName>
</protein>
<reference evidence="2" key="1">
    <citation type="journal article" date="2023" name="IScience">
        <title>Live-bearing cockroach genome reveals convergent evolutionary mechanisms linked to viviparity in insects and beyond.</title>
        <authorList>
            <person name="Fouks B."/>
            <person name="Harrison M.C."/>
            <person name="Mikhailova A.A."/>
            <person name="Marchal E."/>
            <person name="English S."/>
            <person name="Carruthers M."/>
            <person name="Jennings E.C."/>
            <person name="Chiamaka E.L."/>
            <person name="Frigard R.A."/>
            <person name="Pippel M."/>
            <person name="Attardo G.M."/>
            <person name="Benoit J.B."/>
            <person name="Bornberg-Bauer E."/>
            <person name="Tobe S.S."/>
        </authorList>
    </citation>
    <scope>NUCLEOTIDE SEQUENCE</scope>
    <source>
        <strain evidence="2">Stay&amp;Tobe</strain>
    </source>
</reference>
<keyword evidence="1" id="KW-0812">Transmembrane</keyword>
<evidence type="ECO:0000313" key="2">
    <source>
        <dbReference type="EMBL" id="KAJ9592004.1"/>
    </source>
</evidence>
<name>A0AAD8EJA2_DIPPU</name>
<dbReference type="EMBL" id="JASPKZ010003850">
    <property type="protein sequence ID" value="KAJ9592004.1"/>
    <property type="molecule type" value="Genomic_DNA"/>
</dbReference>
<feature type="transmembrane region" description="Helical" evidence="1">
    <location>
        <begin position="54"/>
        <end position="76"/>
    </location>
</feature>
<evidence type="ECO:0000256" key="1">
    <source>
        <dbReference type="SAM" id="Phobius"/>
    </source>
</evidence>
<gene>
    <name evidence="2" type="ORF">L9F63_001443</name>
</gene>
<feature type="non-terminal residue" evidence="2">
    <location>
        <position position="1"/>
    </location>
</feature>
<accession>A0AAD8EJA2</accession>